<dbReference type="Proteomes" id="UP000484547">
    <property type="component" value="Unassembled WGS sequence"/>
</dbReference>
<keyword evidence="3" id="KW-0812">Transmembrane</keyword>
<dbReference type="PANTHER" id="PTHR34703:SF1">
    <property type="entry name" value="ANTIPORTER SUBUNIT MNHG2-RELATED"/>
    <property type="match status" value="1"/>
</dbReference>
<proteinExistence type="inferred from homology"/>
<dbReference type="EMBL" id="WNBW01000006">
    <property type="protein sequence ID" value="MTU04373.1"/>
    <property type="molecule type" value="Genomic_DNA"/>
</dbReference>
<sequence length="117" mass="12887">MFELTARELIAEIFLAGGAFFLLASAIGMLRLPDFYCRLHASGNSETLGIMLSFIGLMIYEGMTIVSVKLLLISLLIVLGNPIGTHILSKAAYKSGHHVWTLEEDAKEDKEDADLHH</sequence>
<dbReference type="GO" id="GO:0015385">
    <property type="term" value="F:sodium:proton antiporter activity"/>
    <property type="evidence" value="ECO:0007669"/>
    <property type="project" value="TreeGrafter"/>
</dbReference>
<comment type="similarity">
    <text evidence="2">Belongs to the CPA3 antiporters (TC 2.A.63) subunit G family.</text>
</comment>
<keyword evidence="6" id="KW-1185">Reference proteome</keyword>
<evidence type="ECO:0000256" key="2">
    <source>
        <dbReference type="ARBA" id="ARBA00008404"/>
    </source>
</evidence>
<comment type="subcellular location">
    <subcellularLocation>
        <location evidence="1">Membrane</location>
        <topology evidence="1">Multi-pass membrane protein</topology>
    </subcellularLocation>
</comment>
<protein>
    <submittedName>
        <fullName evidence="4">Cation:proton antiporter</fullName>
    </submittedName>
</protein>
<reference evidence="6 7" key="1">
    <citation type="journal article" date="2019" name="Nat. Med.">
        <title>A library of human gut bacterial isolates paired with longitudinal multiomics data enables mechanistic microbiome research.</title>
        <authorList>
            <person name="Poyet M."/>
            <person name="Groussin M."/>
            <person name="Gibbons S.M."/>
            <person name="Avila-Pacheco J."/>
            <person name="Jiang X."/>
            <person name="Kearney S.M."/>
            <person name="Perrotta A.R."/>
            <person name="Berdy B."/>
            <person name="Zhao S."/>
            <person name="Lieberman T.D."/>
            <person name="Swanson P.K."/>
            <person name="Smith M."/>
            <person name="Roesemann S."/>
            <person name="Alexander J.E."/>
            <person name="Rich S.A."/>
            <person name="Livny J."/>
            <person name="Vlamakis H."/>
            <person name="Clish C."/>
            <person name="Bullock K."/>
            <person name="Deik A."/>
            <person name="Scott J."/>
            <person name="Pierce K.A."/>
            <person name="Xavier R.J."/>
            <person name="Alm E.J."/>
        </authorList>
    </citation>
    <scope>NUCLEOTIDE SEQUENCE [LARGE SCALE GENOMIC DNA]</scope>
    <source>
        <strain evidence="4 7">BIOML-A13</strain>
        <strain evidence="5 6">BIOML-A3</strain>
    </source>
</reference>
<accession>A0A7X3BW05</accession>
<dbReference type="InterPro" id="IPR005133">
    <property type="entry name" value="PhaG_MnhG_YufB"/>
</dbReference>
<comment type="caution">
    <text evidence="4">The sequence shown here is derived from an EMBL/GenBank/DDBJ whole genome shotgun (WGS) entry which is preliminary data.</text>
</comment>
<dbReference type="OrthoDB" id="9806575at2"/>
<keyword evidence="3" id="KW-1133">Transmembrane helix</keyword>
<dbReference type="EMBL" id="WNBM01000006">
    <property type="protein sequence ID" value="MTT76309.1"/>
    <property type="molecule type" value="Genomic_DNA"/>
</dbReference>
<dbReference type="Proteomes" id="UP000443070">
    <property type="component" value="Unassembled WGS sequence"/>
</dbReference>
<evidence type="ECO:0000256" key="3">
    <source>
        <dbReference type="SAM" id="Phobius"/>
    </source>
</evidence>
<dbReference type="AlphaFoldDB" id="A0A7X3BW05"/>
<dbReference type="Pfam" id="PF03334">
    <property type="entry name" value="PhaG_MnhG_YufB"/>
    <property type="match status" value="1"/>
</dbReference>
<evidence type="ECO:0000256" key="1">
    <source>
        <dbReference type="ARBA" id="ARBA00004141"/>
    </source>
</evidence>
<gene>
    <name evidence="4" type="ORF">GMD11_08530</name>
    <name evidence="5" type="ORF">GMD18_08185</name>
</gene>
<keyword evidence="3" id="KW-0472">Membrane</keyword>
<organism evidence="4 7">
    <name type="scientific">Phascolarctobacterium faecium</name>
    <dbReference type="NCBI Taxonomy" id="33025"/>
    <lineage>
        <taxon>Bacteria</taxon>
        <taxon>Bacillati</taxon>
        <taxon>Bacillota</taxon>
        <taxon>Negativicutes</taxon>
        <taxon>Acidaminococcales</taxon>
        <taxon>Acidaminococcaceae</taxon>
        <taxon>Phascolarctobacterium</taxon>
    </lineage>
</organism>
<evidence type="ECO:0000313" key="4">
    <source>
        <dbReference type="EMBL" id="MTT76309.1"/>
    </source>
</evidence>
<evidence type="ECO:0000313" key="5">
    <source>
        <dbReference type="EMBL" id="MTU04373.1"/>
    </source>
</evidence>
<feature type="transmembrane region" description="Helical" evidence="3">
    <location>
        <begin position="50"/>
        <end position="79"/>
    </location>
</feature>
<dbReference type="NCBIfam" id="TIGR01300">
    <property type="entry name" value="CPA3_mnhG_phaG"/>
    <property type="match status" value="1"/>
</dbReference>
<feature type="transmembrane region" description="Helical" evidence="3">
    <location>
        <begin position="9"/>
        <end position="30"/>
    </location>
</feature>
<name>A0A7X3BW05_9FIRM</name>
<evidence type="ECO:0000313" key="6">
    <source>
        <dbReference type="Proteomes" id="UP000443070"/>
    </source>
</evidence>
<dbReference type="PANTHER" id="PTHR34703">
    <property type="entry name" value="ANTIPORTER SUBUNIT MNHG2-RELATED"/>
    <property type="match status" value="1"/>
</dbReference>
<evidence type="ECO:0000313" key="7">
    <source>
        <dbReference type="Proteomes" id="UP000484547"/>
    </source>
</evidence>